<dbReference type="InterPro" id="IPR036876">
    <property type="entry name" value="UVR_dom_sf"/>
</dbReference>
<dbReference type="PANTHER" id="PTHR30562:SF1">
    <property type="entry name" value="UVRABC SYSTEM PROTEIN C"/>
    <property type="match status" value="1"/>
</dbReference>
<evidence type="ECO:0000259" key="10">
    <source>
        <dbReference type="PROSITE" id="PS50165"/>
    </source>
</evidence>
<dbReference type="GO" id="GO:0003677">
    <property type="term" value="F:DNA binding"/>
    <property type="evidence" value="ECO:0007669"/>
    <property type="project" value="UniProtKB-UniRule"/>
</dbReference>
<keyword evidence="5 7" id="KW-0234">DNA repair</keyword>
<dbReference type="Proteomes" id="UP000478183">
    <property type="component" value="Unassembled WGS sequence"/>
</dbReference>
<dbReference type="GO" id="GO:0009381">
    <property type="term" value="F:excinuclease ABC activity"/>
    <property type="evidence" value="ECO:0007669"/>
    <property type="project" value="UniProtKB-UniRule"/>
</dbReference>
<dbReference type="GO" id="GO:0006289">
    <property type="term" value="P:nucleotide-excision repair"/>
    <property type="evidence" value="ECO:0007669"/>
    <property type="project" value="UniProtKB-UniRule"/>
</dbReference>
<dbReference type="Pfam" id="PF01541">
    <property type="entry name" value="GIY-YIG"/>
    <property type="match status" value="1"/>
</dbReference>
<evidence type="ECO:0000256" key="1">
    <source>
        <dbReference type="ARBA" id="ARBA00022490"/>
    </source>
</evidence>
<dbReference type="Gene3D" id="1.10.150.20">
    <property type="entry name" value="5' to 3' exonuclease, C-terminal subdomain"/>
    <property type="match status" value="1"/>
</dbReference>
<keyword evidence="1 7" id="KW-0963">Cytoplasm</keyword>
<comment type="caution">
    <text evidence="11">The sequence shown here is derived from an EMBL/GenBank/DDBJ whole genome shotgun (WGS) entry which is preliminary data.</text>
</comment>
<dbReference type="OrthoDB" id="9804933at2"/>
<accession>A0A6L6J3H9</accession>
<feature type="domain" description="GIY-YIG" evidence="9">
    <location>
        <begin position="27"/>
        <end position="105"/>
    </location>
</feature>
<dbReference type="InterPro" id="IPR047296">
    <property type="entry name" value="GIY-YIG_UvrC_Cho"/>
</dbReference>
<comment type="function">
    <text evidence="7">The UvrABC repair system catalyzes the recognition and processing of DNA lesions. UvrC both incises the 5' and 3' sides of the lesion. The N-terminal half is responsible for the 3' incision and the C-terminal half is responsible for the 5' incision.</text>
</comment>
<dbReference type="GO" id="GO:0009432">
    <property type="term" value="P:SOS response"/>
    <property type="evidence" value="ECO:0007669"/>
    <property type="project" value="UniProtKB-UniRule"/>
</dbReference>
<dbReference type="InterPro" id="IPR010994">
    <property type="entry name" value="RuvA_2-like"/>
</dbReference>
<dbReference type="Pfam" id="PF02151">
    <property type="entry name" value="UVR"/>
    <property type="match status" value="1"/>
</dbReference>
<dbReference type="InterPro" id="IPR001162">
    <property type="entry name" value="UvrC_RNase_H_dom"/>
</dbReference>
<organism evidence="11 12">
    <name type="scientific">Paracoccus aestuariivivens</name>
    <dbReference type="NCBI Taxonomy" id="1820333"/>
    <lineage>
        <taxon>Bacteria</taxon>
        <taxon>Pseudomonadati</taxon>
        <taxon>Pseudomonadota</taxon>
        <taxon>Alphaproteobacteria</taxon>
        <taxon>Rhodobacterales</taxon>
        <taxon>Paracoccaceae</taxon>
        <taxon>Paracoccus</taxon>
    </lineage>
</organism>
<keyword evidence="12" id="KW-1185">Reference proteome</keyword>
<evidence type="ECO:0000256" key="5">
    <source>
        <dbReference type="ARBA" id="ARBA00023204"/>
    </source>
</evidence>
<dbReference type="Gene3D" id="4.10.860.10">
    <property type="entry name" value="UVR domain"/>
    <property type="match status" value="1"/>
</dbReference>
<evidence type="ECO:0000313" key="12">
    <source>
        <dbReference type="Proteomes" id="UP000478183"/>
    </source>
</evidence>
<feature type="domain" description="UVR" evidence="8">
    <location>
        <begin position="215"/>
        <end position="250"/>
    </location>
</feature>
<dbReference type="PROSITE" id="PS50151">
    <property type="entry name" value="UVR"/>
    <property type="match status" value="1"/>
</dbReference>
<dbReference type="InterPro" id="IPR038476">
    <property type="entry name" value="UvrC_RNase_H_dom_sf"/>
</dbReference>
<dbReference type="EMBL" id="WMIE01000001">
    <property type="protein sequence ID" value="MTH76642.1"/>
    <property type="molecule type" value="Genomic_DNA"/>
</dbReference>
<dbReference type="InterPro" id="IPR001943">
    <property type="entry name" value="UVR_dom"/>
</dbReference>
<comment type="similarity">
    <text evidence="7">Belongs to the UvrC family.</text>
</comment>
<keyword evidence="3 7" id="KW-0228">DNA excision</keyword>
<dbReference type="GO" id="GO:0005737">
    <property type="term" value="C:cytoplasm"/>
    <property type="evidence" value="ECO:0007669"/>
    <property type="project" value="UniProtKB-SubCell"/>
</dbReference>
<dbReference type="InterPro" id="IPR050066">
    <property type="entry name" value="UvrABC_protein_C"/>
</dbReference>
<dbReference type="SUPFAM" id="SSF82771">
    <property type="entry name" value="GIY-YIG endonuclease"/>
    <property type="match status" value="1"/>
</dbReference>
<proteinExistence type="inferred from homology"/>
<dbReference type="Pfam" id="PF14520">
    <property type="entry name" value="HHH_5"/>
    <property type="match status" value="1"/>
</dbReference>
<name>A0A6L6J3H9_9RHOB</name>
<dbReference type="PROSITE" id="PS50165">
    <property type="entry name" value="UVRC"/>
    <property type="match status" value="1"/>
</dbReference>
<dbReference type="CDD" id="cd10434">
    <property type="entry name" value="GIY-YIG_UvrC_Cho"/>
    <property type="match status" value="1"/>
</dbReference>
<evidence type="ECO:0000313" key="11">
    <source>
        <dbReference type="EMBL" id="MTH76642.1"/>
    </source>
</evidence>
<dbReference type="AlphaFoldDB" id="A0A6L6J3H9"/>
<comment type="subunit">
    <text evidence="7">Interacts with UvrB in an incision complex.</text>
</comment>
<evidence type="ECO:0000259" key="9">
    <source>
        <dbReference type="PROSITE" id="PS50164"/>
    </source>
</evidence>
<comment type="subcellular location">
    <subcellularLocation>
        <location evidence="7">Cytoplasm</location>
    </subcellularLocation>
</comment>
<dbReference type="PANTHER" id="PTHR30562">
    <property type="entry name" value="UVRC/OXIDOREDUCTASE"/>
    <property type="match status" value="1"/>
</dbReference>
<dbReference type="RefSeq" id="WP_155094000.1">
    <property type="nucleotide sequence ID" value="NZ_WMIE01000001.1"/>
</dbReference>
<dbReference type="Pfam" id="PF08459">
    <property type="entry name" value="UvrC_RNaseH_dom"/>
    <property type="match status" value="1"/>
</dbReference>
<dbReference type="GO" id="GO:0009380">
    <property type="term" value="C:excinuclease repair complex"/>
    <property type="evidence" value="ECO:0007669"/>
    <property type="project" value="InterPro"/>
</dbReference>
<evidence type="ECO:0000256" key="3">
    <source>
        <dbReference type="ARBA" id="ARBA00022769"/>
    </source>
</evidence>
<protein>
    <recommendedName>
        <fullName evidence="7">UvrABC system protein C</fullName>
        <shortName evidence="7">Protein UvrC</shortName>
    </recommendedName>
    <alternativeName>
        <fullName evidence="7">Excinuclease ABC subunit C</fullName>
    </alternativeName>
</protein>
<dbReference type="SUPFAM" id="SSF46600">
    <property type="entry name" value="C-terminal UvrC-binding domain of UvrB"/>
    <property type="match status" value="1"/>
</dbReference>
<keyword evidence="6 7" id="KW-0742">SOS response</keyword>
<dbReference type="FunFam" id="3.30.420.340:FF:000001">
    <property type="entry name" value="UvrABC system protein C"/>
    <property type="match status" value="1"/>
</dbReference>
<dbReference type="InterPro" id="IPR004791">
    <property type="entry name" value="UvrC"/>
</dbReference>
<dbReference type="SUPFAM" id="SSF47781">
    <property type="entry name" value="RuvA domain 2-like"/>
    <property type="match status" value="1"/>
</dbReference>
<feature type="domain" description="UvrC family homology region profile" evidence="10">
    <location>
        <begin position="266"/>
        <end position="496"/>
    </location>
</feature>
<dbReference type="Gene3D" id="3.40.1440.10">
    <property type="entry name" value="GIY-YIG endonuclease"/>
    <property type="match status" value="1"/>
</dbReference>
<dbReference type="FunFam" id="3.40.1440.10:FF:000001">
    <property type="entry name" value="UvrABC system protein C"/>
    <property type="match status" value="1"/>
</dbReference>
<reference evidence="11 12" key="1">
    <citation type="submission" date="2019-11" db="EMBL/GenBank/DDBJ databases">
        <authorList>
            <person name="Dong K."/>
        </authorList>
    </citation>
    <scope>NUCLEOTIDE SEQUENCE [LARGE SCALE GENOMIC DNA]</scope>
    <source>
        <strain evidence="11 12">NBRC 111993</strain>
    </source>
</reference>
<dbReference type="InterPro" id="IPR000305">
    <property type="entry name" value="GIY-YIG_endonuc"/>
</dbReference>
<dbReference type="NCBIfam" id="NF001824">
    <property type="entry name" value="PRK00558.1-5"/>
    <property type="match status" value="1"/>
</dbReference>
<dbReference type="PROSITE" id="PS50164">
    <property type="entry name" value="GIY_YIG"/>
    <property type="match status" value="1"/>
</dbReference>
<dbReference type="InterPro" id="IPR035901">
    <property type="entry name" value="GIY-YIG_endonuc_sf"/>
</dbReference>
<dbReference type="SMART" id="SM00465">
    <property type="entry name" value="GIYc"/>
    <property type="match status" value="1"/>
</dbReference>
<dbReference type="Pfam" id="PF22920">
    <property type="entry name" value="UvrC_RNaseH"/>
    <property type="match status" value="1"/>
</dbReference>
<keyword evidence="2 7" id="KW-0227">DNA damage</keyword>
<dbReference type="InterPro" id="IPR003583">
    <property type="entry name" value="Hlx-hairpin-Hlx_DNA-bd_motif"/>
</dbReference>
<dbReference type="NCBIfam" id="TIGR00194">
    <property type="entry name" value="uvrC"/>
    <property type="match status" value="1"/>
</dbReference>
<dbReference type="Gene3D" id="3.30.420.340">
    <property type="entry name" value="UvrC, RNAse H endonuclease domain"/>
    <property type="match status" value="1"/>
</dbReference>
<keyword evidence="4 7" id="KW-0267">Excision nuclease</keyword>
<sequence length="623" mass="68984">MTDSSLPPLPAKTGQTLIQDYLRTLDSSPGVYRMLDAQGAVLYVGKARNLKARVSNYARATGHSGRIARMIRETCSMMFLTTRTETEALLLEQNLIKQLKPRYNVLLRDDKSFPNILVAKSHEFAQIKKHRGAKSEKGDYYGPFASAGAVNRTLNQLQRVFLLRSCTDATFSNRTRPCLLFQIKRCCAPCVGRIGLEDYNALVADAELFLRGKSTSIQAQLAREMAQAAEDMEYERAAALRDRIKALTAVQSVQAINPRGVPEADVVALHIEGGLACVQVFFIRGNQSWGNRDFYPKLNGVESADEVMQAFLVQFYDGKIPPRMVLLSHGIEDPDLMTEALSEKAGRKVVLGVPMRGEKAELVENAMRNARESLARRMSESAAQIRLLEGLAEAFDLPAPPQRIEIYDNSHIQGTNAVGGMVVTGPEGWIKSQYRKFNIKGTEITPGDDFGMMKEVLTRRFARLLKEDPDRQADAWPDLLLIDGGAGQVSAVHEIMAEIGVEDIPMVGVAKGEDRDHGKEEFHRPGQRPFALRMNDPVLYFVQRMRDEAHRWAIGTHRAKRAKSNMANPLDEIAGVGASRKRALLAHFGSAKAVSRAGLADLVAVDGISESLAQKIVDHFQNS</sequence>
<evidence type="ECO:0000256" key="4">
    <source>
        <dbReference type="ARBA" id="ARBA00022881"/>
    </source>
</evidence>
<evidence type="ECO:0000256" key="6">
    <source>
        <dbReference type="ARBA" id="ARBA00023236"/>
    </source>
</evidence>
<gene>
    <name evidence="7 11" type="primary">uvrC</name>
    <name evidence="11" type="ORF">GL286_02760</name>
</gene>
<evidence type="ECO:0000259" key="8">
    <source>
        <dbReference type="PROSITE" id="PS50151"/>
    </source>
</evidence>
<evidence type="ECO:0000256" key="7">
    <source>
        <dbReference type="HAMAP-Rule" id="MF_00203"/>
    </source>
</evidence>
<evidence type="ECO:0000256" key="2">
    <source>
        <dbReference type="ARBA" id="ARBA00022763"/>
    </source>
</evidence>
<dbReference type="HAMAP" id="MF_00203">
    <property type="entry name" value="UvrC"/>
    <property type="match status" value="1"/>
</dbReference>
<dbReference type="SMART" id="SM00278">
    <property type="entry name" value="HhH1"/>
    <property type="match status" value="2"/>
</dbReference>